<reference evidence="12 13" key="1">
    <citation type="journal article" date="2015" name="Stand. Genomic Sci.">
        <title>Genomic Encyclopedia of Bacterial and Archaeal Type Strains, Phase III: the genomes of soil and plant-associated and newly described type strains.</title>
        <authorList>
            <person name="Whitman W.B."/>
            <person name="Woyke T."/>
            <person name="Klenk H.P."/>
            <person name="Zhou Y."/>
            <person name="Lilburn T.G."/>
            <person name="Beck B.J."/>
            <person name="De Vos P."/>
            <person name="Vandamme P."/>
            <person name="Eisen J.A."/>
            <person name="Garrity G."/>
            <person name="Hugenholtz P."/>
            <person name="Kyrpides N.C."/>
        </authorList>
    </citation>
    <scope>NUCLEOTIDE SEQUENCE [LARGE SCALE GENOMIC DNA]</scope>
    <source>
        <strain evidence="12 13">CGMCC 1.7271</strain>
    </source>
</reference>
<evidence type="ECO:0000256" key="4">
    <source>
        <dbReference type="ARBA" id="ARBA00012827"/>
    </source>
</evidence>
<dbReference type="Pfam" id="PF00677">
    <property type="entry name" value="Lum_binding"/>
    <property type="match status" value="2"/>
</dbReference>
<dbReference type="PIRSF" id="PIRSF000498">
    <property type="entry name" value="Riboflavin_syn_A"/>
    <property type="match status" value="1"/>
</dbReference>
<comment type="catalytic activity">
    <reaction evidence="1">
        <text>2 6,7-dimethyl-8-(1-D-ribityl)lumazine + H(+) = 5-amino-6-(D-ribitylamino)uracil + riboflavin</text>
        <dbReference type="Rhea" id="RHEA:20772"/>
        <dbReference type="ChEBI" id="CHEBI:15378"/>
        <dbReference type="ChEBI" id="CHEBI:15934"/>
        <dbReference type="ChEBI" id="CHEBI:57986"/>
        <dbReference type="ChEBI" id="CHEBI:58201"/>
        <dbReference type="EC" id="2.5.1.9"/>
    </reaction>
</comment>
<dbReference type="Gene3D" id="2.40.30.20">
    <property type="match status" value="2"/>
</dbReference>
<dbReference type="PANTHER" id="PTHR21098:SF12">
    <property type="entry name" value="RIBOFLAVIN SYNTHASE"/>
    <property type="match status" value="1"/>
</dbReference>
<protein>
    <recommendedName>
        <fullName evidence="5 9">Riboflavin synthase</fullName>
        <ecNumber evidence="4 9">2.5.1.9</ecNumber>
    </recommendedName>
</protein>
<dbReference type="EC" id="2.5.1.9" evidence="4 9"/>
<dbReference type="SUPFAM" id="SSF63380">
    <property type="entry name" value="Riboflavin synthase domain-like"/>
    <property type="match status" value="2"/>
</dbReference>
<dbReference type="PANTHER" id="PTHR21098">
    <property type="entry name" value="RIBOFLAVIN SYNTHASE ALPHA CHAIN"/>
    <property type="match status" value="1"/>
</dbReference>
<evidence type="ECO:0000256" key="10">
    <source>
        <dbReference type="PROSITE-ProRule" id="PRU00524"/>
    </source>
</evidence>
<dbReference type="NCBIfam" id="NF006767">
    <property type="entry name" value="PRK09289.1"/>
    <property type="match status" value="1"/>
</dbReference>
<evidence type="ECO:0000256" key="9">
    <source>
        <dbReference type="NCBIfam" id="TIGR00187"/>
    </source>
</evidence>
<dbReference type="InterPro" id="IPR001783">
    <property type="entry name" value="Lumazine-bd"/>
</dbReference>
<feature type="repeat" description="Lumazine-binding" evidence="10">
    <location>
        <begin position="96"/>
        <end position="192"/>
    </location>
</feature>
<feature type="repeat" description="Lumazine-binding" evidence="10">
    <location>
        <begin position="1"/>
        <end position="95"/>
    </location>
</feature>
<gene>
    <name evidence="12" type="ORF">IQ13_3481</name>
</gene>
<sequence length="195" mass="21733">MFTGIIEAVGTVTEVLENGSNRSFWIKSSISNQLKIDQSVAHDGVCLTVDDLKDDMHRVTAVKETLGKTNLATWALYRLINLERSMLMNGRLDGHLVQGHVDTTGNCIAVKEEAGSWLYTFSFPEQFANLLVEKGSASINGTSLTVFNVQRNSFEVAIIPYTYEHTNIHQLQPGSPVNLEFDIIGKYVLRNTQLQ</sequence>
<dbReference type="EMBL" id="VLLE01000006">
    <property type="protein sequence ID" value="TWI79083.1"/>
    <property type="molecule type" value="Genomic_DNA"/>
</dbReference>
<feature type="domain" description="Lumazine-binding" evidence="11">
    <location>
        <begin position="1"/>
        <end position="95"/>
    </location>
</feature>
<keyword evidence="7" id="KW-0808">Transferase</keyword>
<evidence type="ECO:0000313" key="13">
    <source>
        <dbReference type="Proteomes" id="UP000316167"/>
    </source>
</evidence>
<comment type="caution">
    <text evidence="12">The sequence shown here is derived from an EMBL/GenBank/DDBJ whole genome shotgun (WGS) entry which is preliminary data.</text>
</comment>
<dbReference type="FunFam" id="2.40.30.20:FF:000004">
    <property type="entry name" value="Riboflavin synthase, alpha subunit"/>
    <property type="match status" value="1"/>
</dbReference>
<dbReference type="OrthoDB" id="9788537at2"/>
<dbReference type="CDD" id="cd00402">
    <property type="entry name" value="Riboflavin_synthase_like"/>
    <property type="match status" value="1"/>
</dbReference>
<accession>A0A562SD33</accession>
<evidence type="ECO:0000256" key="3">
    <source>
        <dbReference type="ARBA" id="ARBA00004887"/>
    </source>
</evidence>
<evidence type="ECO:0000256" key="8">
    <source>
        <dbReference type="ARBA" id="ARBA00022737"/>
    </source>
</evidence>
<evidence type="ECO:0000256" key="2">
    <source>
        <dbReference type="ARBA" id="ARBA00002803"/>
    </source>
</evidence>
<proteinExistence type="predicted"/>
<dbReference type="NCBIfam" id="TIGR00187">
    <property type="entry name" value="ribE"/>
    <property type="match status" value="1"/>
</dbReference>
<evidence type="ECO:0000259" key="11">
    <source>
        <dbReference type="PROSITE" id="PS51177"/>
    </source>
</evidence>
<evidence type="ECO:0000313" key="12">
    <source>
        <dbReference type="EMBL" id="TWI79083.1"/>
    </source>
</evidence>
<dbReference type="RefSeq" id="WP_144887865.1">
    <property type="nucleotide sequence ID" value="NZ_VLLE01000006.1"/>
</dbReference>
<dbReference type="PROSITE" id="PS51177">
    <property type="entry name" value="LUMAZINE_BIND"/>
    <property type="match status" value="2"/>
</dbReference>
<evidence type="ECO:0000256" key="5">
    <source>
        <dbReference type="ARBA" id="ARBA00013950"/>
    </source>
</evidence>
<dbReference type="InterPro" id="IPR023366">
    <property type="entry name" value="ATP_synth_asu-like_sf"/>
</dbReference>
<keyword evidence="8" id="KW-0677">Repeat</keyword>
<keyword evidence="13" id="KW-1185">Reference proteome</keyword>
<feature type="domain" description="Lumazine-binding" evidence="11">
    <location>
        <begin position="96"/>
        <end position="192"/>
    </location>
</feature>
<dbReference type="InterPro" id="IPR017938">
    <property type="entry name" value="Riboflavin_synthase-like_b-brl"/>
</dbReference>
<evidence type="ECO:0000256" key="7">
    <source>
        <dbReference type="ARBA" id="ARBA00022679"/>
    </source>
</evidence>
<name>A0A562SD33_9BACT</name>
<dbReference type="AlphaFoldDB" id="A0A562SD33"/>
<organism evidence="12 13">
    <name type="scientific">Lacibacter cauensis</name>
    <dbReference type="NCBI Taxonomy" id="510947"/>
    <lineage>
        <taxon>Bacteria</taxon>
        <taxon>Pseudomonadati</taxon>
        <taxon>Bacteroidota</taxon>
        <taxon>Chitinophagia</taxon>
        <taxon>Chitinophagales</taxon>
        <taxon>Chitinophagaceae</taxon>
        <taxon>Lacibacter</taxon>
    </lineage>
</organism>
<dbReference type="Proteomes" id="UP000316167">
    <property type="component" value="Unassembled WGS sequence"/>
</dbReference>
<dbReference type="InterPro" id="IPR026017">
    <property type="entry name" value="Lumazine-bd_dom"/>
</dbReference>
<evidence type="ECO:0000256" key="1">
    <source>
        <dbReference type="ARBA" id="ARBA00000968"/>
    </source>
</evidence>
<comment type="function">
    <text evidence="2">Catalyzes the dismutation of two molecules of 6,7-dimethyl-8-ribityllumazine, resulting in the formation of riboflavin and 5-amino-6-(D-ribitylamino)uracil.</text>
</comment>
<evidence type="ECO:0000256" key="6">
    <source>
        <dbReference type="ARBA" id="ARBA00022619"/>
    </source>
</evidence>
<keyword evidence="6" id="KW-0686">Riboflavin biosynthesis</keyword>
<dbReference type="GO" id="GO:0004746">
    <property type="term" value="F:riboflavin synthase activity"/>
    <property type="evidence" value="ECO:0007669"/>
    <property type="project" value="UniProtKB-UniRule"/>
</dbReference>
<dbReference type="GO" id="GO:0009231">
    <property type="term" value="P:riboflavin biosynthetic process"/>
    <property type="evidence" value="ECO:0007669"/>
    <property type="project" value="UniProtKB-KW"/>
</dbReference>
<comment type="pathway">
    <text evidence="3">Cofactor biosynthesis; riboflavin biosynthesis; riboflavin from 2-hydroxy-3-oxobutyl phosphate and 5-amino-6-(D-ribitylamino)uracil: step 2/2.</text>
</comment>